<reference evidence="2" key="2">
    <citation type="journal article" date="2018" name="Mol. Plant Microbe Interact.">
        <title>Genome sequence resources for the wheat stripe rust pathogen (Puccinia striiformis f. sp. tritici) and the barley stripe rust pathogen (Puccinia striiformis f. sp. hordei).</title>
        <authorList>
            <person name="Xia C."/>
            <person name="Wang M."/>
            <person name="Yin C."/>
            <person name="Cornejo O.E."/>
            <person name="Hulbert S.H."/>
            <person name="Chen X."/>
        </authorList>
    </citation>
    <scope>NUCLEOTIDE SEQUENCE [LARGE SCALE GENOMIC DNA]</scope>
    <source>
        <strain evidence="2">93-210</strain>
    </source>
</reference>
<reference evidence="1 2" key="3">
    <citation type="journal article" date="2022" name="Microbiol. Spectr.">
        <title>Folding features and dynamics of 3D genome architecture in plant fungal pathogens.</title>
        <authorList>
            <person name="Xia C."/>
        </authorList>
    </citation>
    <scope>NUCLEOTIDE SEQUENCE [LARGE SCALE GENOMIC DNA]</scope>
    <source>
        <strain evidence="1 2">93-210</strain>
    </source>
</reference>
<dbReference type="EMBL" id="CM045870">
    <property type="protein sequence ID" value="KAI7953928.1"/>
    <property type="molecule type" value="Genomic_DNA"/>
</dbReference>
<evidence type="ECO:0000313" key="1">
    <source>
        <dbReference type="EMBL" id="KAI7953928.1"/>
    </source>
</evidence>
<accession>A0ACC0EH51</accession>
<comment type="caution">
    <text evidence="1">The sequence shown here is derived from an EMBL/GenBank/DDBJ whole genome shotgun (WGS) entry which is preliminary data.</text>
</comment>
<keyword evidence="2" id="KW-1185">Reference proteome</keyword>
<name>A0ACC0EH51_9BASI</name>
<gene>
    <name evidence="1" type="ORF">MJO28_006475</name>
</gene>
<protein>
    <submittedName>
        <fullName evidence="1">Uncharacterized protein</fullName>
    </submittedName>
</protein>
<proteinExistence type="predicted"/>
<organism evidence="1 2">
    <name type="scientific">Puccinia striiformis f. sp. tritici</name>
    <dbReference type="NCBI Taxonomy" id="168172"/>
    <lineage>
        <taxon>Eukaryota</taxon>
        <taxon>Fungi</taxon>
        <taxon>Dikarya</taxon>
        <taxon>Basidiomycota</taxon>
        <taxon>Pucciniomycotina</taxon>
        <taxon>Pucciniomycetes</taxon>
        <taxon>Pucciniales</taxon>
        <taxon>Pucciniaceae</taxon>
        <taxon>Puccinia</taxon>
    </lineage>
</organism>
<evidence type="ECO:0000313" key="2">
    <source>
        <dbReference type="Proteomes" id="UP001060170"/>
    </source>
</evidence>
<dbReference type="Proteomes" id="UP001060170">
    <property type="component" value="Chromosome 6"/>
</dbReference>
<sequence length="587" mass="65418">MLTNKPMTAAAAIMASNQAKQITPSPREHKSDNPTKRNQQSLMDMIDPILGFLETESNDSTRMEQECNKDGPTALWILLLIHYHAPADLVMPEPPVTAVTKLRAKKGMILNTIKTEVERKDVEMCKAWAAITEDSQVGTNQELKKFWARIHNVYKPKNFHLQPALKKAFKAGCAIQVKNLNPNGRTLKDKLEMTQRTVPNGAPTVIILLKKKRPKRNVPKFPTTTIEPCRVPLIHRLLGQIQFPPMLAQSPKQEGWEDAFGVERVWFEIVFYKSMTGAFEVASRSIQCKLTCFFDSAGVLNVSDAFPLPSCSLGSNADGKDKQANQKSTARYTASILPRLSALGADANVVGFYCSTVHGQHCATPGFIETLISMQISSPAVTNPKTHKTTTATISNTVSDTGKHLYCPGIVSNLGPFPHHGIGSNHEAIQDMIGFDSSLDDQIQLLVDGVSCSWYVISTITTGTVCIAEIYSYNFHKPQPEDLIHLHHYPRCRSPVSECWYQSKFHILIPPPNPHLTTLLTIYTHKNTSALHTLILNAICDTIHTVAQHPHQLCHEKSTLNFNQDQFQCLYKDTGLIDWAVISYHPL</sequence>
<reference evidence="2" key="1">
    <citation type="journal article" date="2018" name="BMC Genomics">
        <title>Genomic insights into host adaptation between the wheat stripe rust pathogen (Puccinia striiformis f. sp. tritici) and the barley stripe rust pathogen (Puccinia striiformis f. sp. hordei).</title>
        <authorList>
            <person name="Xia C."/>
            <person name="Wang M."/>
            <person name="Yin C."/>
            <person name="Cornejo O.E."/>
            <person name="Hulbert S.H."/>
            <person name="Chen X."/>
        </authorList>
    </citation>
    <scope>NUCLEOTIDE SEQUENCE [LARGE SCALE GENOMIC DNA]</scope>
    <source>
        <strain evidence="2">93-210</strain>
    </source>
</reference>